<sequence length="415" mass="45750">MSSIAKSLLWLTSLSLFALCVLGLAVALDLRPRVERPPTPTAAERAWADTWLRQQRQRHSRALAGQRLELTPSQVNLLLNTLLDRTGQGQALVQLETGRARLVASLKLPLDQLDGYLNLELELIEAETLPRVSAARLAGLPLPGSLAQALIEQALQALDRTQMVRAVGFTPERLTLQYDWYPEMLDRLSGGMIAADTLPLVLAAQEALVRYAAAQPRRQPLRLAEVLTHLLRTLPTEHAEPLAQHRAVILAVAAYVNGQSIRDPADVSTAPRPTLRRVHLRGRADLSQHFMTSAALAIQSTDALSNLVGWYKELADANGGSGFSFADMTANRAGIRFARLATENLTNAQYLQSAAQAGLTEADLMPPVDQLPEGLSQAQFDVQLGSDQRREYQRLIEQIDRTIEALPLYRQRENP</sequence>
<dbReference type="Proteomes" id="UP000198672">
    <property type="component" value="Unassembled WGS sequence"/>
</dbReference>
<dbReference type="AlphaFoldDB" id="A0A1H3ITM8"/>
<keyword evidence="2" id="KW-1185">Reference proteome</keyword>
<proteinExistence type="predicted"/>
<organism evidence="1 2">
    <name type="scientific">Allochromatium warmingii</name>
    <name type="common">Chromatium warmingii</name>
    <dbReference type="NCBI Taxonomy" id="61595"/>
    <lineage>
        <taxon>Bacteria</taxon>
        <taxon>Pseudomonadati</taxon>
        <taxon>Pseudomonadota</taxon>
        <taxon>Gammaproteobacteria</taxon>
        <taxon>Chromatiales</taxon>
        <taxon>Chromatiaceae</taxon>
        <taxon>Allochromatium</taxon>
    </lineage>
</organism>
<gene>
    <name evidence="1" type="ORF">SAMN05421644_14713</name>
</gene>
<dbReference type="STRING" id="61595.SAMN05421644_14713"/>
<protein>
    <submittedName>
        <fullName evidence="1">Uncharacterized protein</fullName>
    </submittedName>
</protein>
<name>A0A1H3ITM8_ALLWA</name>
<evidence type="ECO:0000313" key="2">
    <source>
        <dbReference type="Proteomes" id="UP000198672"/>
    </source>
</evidence>
<dbReference type="RefSeq" id="WP_091334968.1">
    <property type="nucleotide sequence ID" value="NZ_FNOW01000047.1"/>
</dbReference>
<dbReference type="EMBL" id="FNOW01000047">
    <property type="protein sequence ID" value="SDY30629.1"/>
    <property type="molecule type" value="Genomic_DNA"/>
</dbReference>
<evidence type="ECO:0000313" key="1">
    <source>
        <dbReference type="EMBL" id="SDY30629.1"/>
    </source>
</evidence>
<reference evidence="2" key="1">
    <citation type="submission" date="2016-10" db="EMBL/GenBank/DDBJ databases">
        <authorList>
            <person name="Varghese N."/>
            <person name="Submissions S."/>
        </authorList>
    </citation>
    <scope>NUCLEOTIDE SEQUENCE [LARGE SCALE GENOMIC DNA]</scope>
    <source>
        <strain evidence="2">DSM 173</strain>
    </source>
</reference>
<accession>A0A1H3ITM8</accession>
<dbReference type="OrthoDB" id="9997at2"/>